<accession>A0ABD5YP12</accession>
<keyword evidence="1" id="KW-0812">Transmembrane</keyword>
<reference evidence="2 3" key="1">
    <citation type="journal article" date="2019" name="Int. J. Syst. Evol. Microbiol.">
        <title>The Global Catalogue of Microorganisms (GCM) 10K type strain sequencing project: providing services to taxonomists for standard genome sequencing and annotation.</title>
        <authorList>
            <consortium name="The Broad Institute Genomics Platform"/>
            <consortium name="The Broad Institute Genome Sequencing Center for Infectious Disease"/>
            <person name="Wu L."/>
            <person name="Ma J."/>
        </authorList>
    </citation>
    <scope>NUCLEOTIDE SEQUENCE [LARGE SCALE GENOMIC DNA]</scope>
    <source>
        <strain evidence="2 3">RDMS1</strain>
    </source>
</reference>
<dbReference type="Pfam" id="PF08905">
    <property type="entry name" value="DUF1850"/>
    <property type="match status" value="1"/>
</dbReference>
<dbReference type="Proteomes" id="UP001596417">
    <property type="component" value="Unassembled WGS sequence"/>
</dbReference>
<dbReference type="InterPro" id="IPR014451">
    <property type="entry name" value="UCP008455"/>
</dbReference>
<dbReference type="InterPro" id="IPR015001">
    <property type="entry name" value="DUF1850"/>
</dbReference>
<dbReference type="RefSeq" id="WP_248904664.1">
    <property type="nucleotide sequence ID" value="NZ_CP109979.1"/>
</dbReference>
<keyword evidence="1" id="KW-0472">Membrane</keyword>
<proteinExistence type="predicted"/>
<keyword evidence="1" id="KW-1133">Transmembrane helix</keyword>
<keyword evidence="3" id="KW-1185">Reference proteome</keyword>
<gene>
    <name evidence="2" type="ORF">ACFQL7_03170</name>
</gene>
<organism evidence="2 3">
    <name type="scientific">Halocatena marina</name>
    <dbReference type="NCBI Taxonomy" id="2934937"/>
    <lineage>
        <taxon>Archaea</taxon>
        <taxon>Methanobacteriati</taxon>
        <taxon>Methanobacteriota</taxon>
        <taxon>Stenosarchaea group</taxon>
        <taxon>Halobacteria</taxon>
        <taxon>Halobacteriales</taxon>
        <taxon>Natronomonadaceae</taxon>
        <taxon>Halocatena</taxon>
    </lineage>
</organism>
<sequence length="182" mass="19863">MRPEQATRARRFGVWIVVVCLVVLIAGAVAAATPADRVLVVSDAKTGEQLRSMPVENGTVVAIEYTHSVEKSRVLDVYAVQGDRLVMTRMEFETYGWGLPAAVPVSTDNETFAFDPAFASDEFVVKPGRIAGHTLHVRNSTYDLVALSDARAVRLSVERRSALRAALDALDNHTNTISSHQI</sequence>
<dbReference type="AlphaFoldDB" id="A0ABD5YP12"/>
<dbReference type="PIRSF" id="PIRSF008455">
    <property type="entry name" value="UCP008455"/>
    <property type="match status" value="1"/>
</dbReference>
<dbReference type="GeneID" id="76198510"/>
<evidence type="ECO:0000256" key="1">
    <source>
        <dbReference type="SAM" id="Phobius"/>
    </source>
</evidence>
<evidence type="ECO:0000313" key="2">
    <source>
        <dbReference type="EMBL" id="MFC7188941.1"/>
    </source>
</evidence>
<evidence type="ECO:0000313" key="3">
    <source>
        <dbReference type="Proteomes" id="UP001596417"/>
    </source>
</evidence>
<dbReference type="EMBL" id="JBHTAX010000001">
    <property type="protein sequence ID" value="MFC7188941.1"/>
    <property type="molecule type" value="Genomic_DNA"/>
</dbReference>
<protein>
    <submittedName>
        <fullName evidence="2">DUF1850 domain-containing protein</fullName>
    </submittedName>
</protein>
<feature type="transmembrane region" description="Helical" evidence="1">
    <location>
        <begin position="12"/>
        <end position="32"/>
    </location>
</feature>
<comment type="caution">
    <text evidence="2">The sequence shown here is derived from an EMBL/GenBank/DDBJ whole genome shotgun (WGS) entry which is preliminary data.</text>
</comment>
<name>A0ABD5YP12_9EURY</name>